<dbReference type="GO" id="GO:0005829">
    <property type="term" value="C:cytosol"/>
    <property type="evidence" value="ECO:0007669"/>
    <property type="project" value="TreeGrafter"/>
</dbReference>
<dbReference type="AlphaFoldDB" id="A0A318SH61"/>
<dbReference type="PROSITE" id="PS51273">
    <property type="entry name" value="GATASE_TYPE_1"/>
    <property type="match status" value="1"/>
</dbReference>
<dbReference type="OrthoDB" id="9813383at2"/>
<reference evidence="2 3" key="1">
    <citation type="submission" date="2018-06" db="EMBL/GenBank/DDBJ databases">
        <title>Genomic Encyclopedia of Type Strains, Phase III (KMG-III): the genomes of soil and plant-associated and newly described type strains.</title>
        <authorList>
            <person name="Whitman W."/>
        </authorList>
    </citation>
    <scope>NUCLEOTIDE SEQUENCE [LARGE SCALE GENOMIC DNA]</scope>
    <source>
        <strain evidence="2 3">CECT 7646</strain>
    </source>
</reference>
<keyword evidence="3" id="KW-1185">Reference proteome</keyword>
<dbReference type="InterPro" id="IPR044992">
    <property type="entry name" value="ChyE-like"/>
</dbReference>
<evidence type="ECO:0000313" key="3">
    <source>
        <dbReference type="Proteomes" id="UP000247540"/>
    </source>
</evidence>
<dbReference type="InterPro" id="IPR017926">
    <property type="entry name" value="GATASE"/>
</dbReference>
<protein>
    <submittedName>
        <fullName evidence="2">GMP synthase (Glutamine-hydrolysing)</fullName>
    </submittedName>
</protein>
<dbReference type="InterPro" id="IPR029062">
    <property type="entry name" value="Class_I_gatase-like"/>
</dbReference>
<dbReference type="SUPFAM" id="SSF52317">
    <property type="entry name" value="Class I glutamine amidotransferase-like"/>
    <property type="match status" value="1"/>
</dbReference>
<dbReference type="PANTHER" id="PTHR42695:SF5">
    <property type="entry name" value="GLUTAMINE AMIDOTRANSFERASE YLR126C-RELATED"/>
    <property type="match status" value="1"/>
</dbReference>
<dbReference type="EMBL" id="QJTC01000013">
    <property type="protein sequence ID" value="PYE76350.1"/>
    <property type="molecule type" value="Genomic_DNA"/>
</dbReference>
<sequence length="234" mass="25304">MKNLLILRHSPLDGPGSLEPYFRNAGWNIETVDAAHADLTAIDPLAADLVMPLGSALSVYDEALFPFITAERTLLAKRLEADRPVLGICFGAQLIASALGCRVFKAAELEVGWYPLELTAAGAASPLRALGPERAPAVMHWHQDTFDLPPGTERLARSALCENQAFARGTQLLAVQFHPEVTRNGVEAWLADASFTPTTRAERIATIRAGSARHQATMQAQIVLCLDDWLAGLV</sequence>
<evidence type="ECO:0000313" key="2">
    <source>
        <dbReference type="EMBL" id="PYE76350.1"/>
    </source>
</evidence>
<dbReference type="CDD" id="cd01741">
    <property type="entry name" value="GATase1_1"/>
    <property type="match status" value="1"/>
</dbReference>
<accession>A0A318SH61</accession>
<evidence type="ECO:0000259" key="1">
    <source>
        <dbReference type="Pfam" id="PF00117"/>
    </source>
</evidence>
<dbReference type="Gene3D" id="3.40.50.880">
    <property type="match status" value="1"/>
</dbReference>
<feature type="domain" description="Glutamine amidotransferase" evidence="1">
    <location>
        <begin position="70"/>
        <end position="183"/>
    </location>
</feature>
<organism evidence="2 3">
    <name type="scientific">Xylophilus ampelinus</name>
    <dbReference type="NCBI Taxonomy" id="54067"/>
    <lineage>
        <taxon>Bacteria</taxon>
        <taxon>Pseudomonadati</taxon>
        <taxon>Pseudomonadota</taxon>
        <taxon>Betaproteobacteria</taxon>
        <taxon>Burkholderiales</taxon>
        <taxon>Xylophilus</taxon>
    </lineage>
</organism>
<dbReference type="Proteomes" id="UP000247540">
    <property type="component" value="Unassembled WGS sequence"/>
</dbReference>
<name>A0A318SH61_9BURK</name>
<dbReference type="Pfam" id="PF00117">
    <property type="entry name" value="GATase"/>
    <property type="match status" value="1"/>
</dbReference>
<gene>
    <name evidence="2" type="ORF">DFQ15_11338</name>
</gene>
<comment type="caution">
    <text evidence="2">The sequence shown here is derived from an EMBL/GenBank/DDBJ whole genome shotgun (WGS) entry which is preliminary data.</text>
</comment>
<proteinExistence type="predicted"/>
<dbReference type="RefSeq" id="WP_110465834.1">
    <property type="nucleotide sequence ID" value="NZ_JAMOFZ010000013.1"/>
</dbReference>
<dbReference type="PANTHER" id="PTHR42695">
    <property type="entry name" value="GLUTAMINE AMIDOTRANSFERASE YLR126C-RELATED"/>
    <property type="match status" value="1"/>
</dbReference>